<evidence type="ECO:0000256" key="8">
    <source>
        <dbReference type="ARBA" id="ARBA00022989"/>
    </source>
</evidence>
<keyword evidence="14" id="KW-1185">Reference proteome</keyword>
<evidence type="ECO:0000256" key="9">
    <source>
        <dbReference type="ARBA" id="ARBA00023010"/>
    </source>
</evidence>
<dbReference type="Pfam" id="PF03839">
    <property type="entry name" value="Sec62"/>
    <property type="match status" value="1"/>
</dbReference>
<dbReference type="AlphaFoldDB" id="A0A7R8CNP1"/>
<gene>
    <name evidence="13" type="ORF">LSAA_4959</name>
</gene>
<evidence type="ECO:0000256" key="6">
    <source>
        <dbReference type="ARBA" id="ARBA00022824"/>
    </source>
</evidence>
<dbReference type="GO" id="GO:0005789">
    <property type="term" value="C:endoplasmic reticulum membrane"/>
    <property type="evidence" value="ECO:0007669"/>
    <property type="project" value="UniProtKB-SubCell"/>
</dbReference>
<keyword evidence="10 12" id="KW-0472">Membrane</keyword>
<dbReference type="Proteomes" id="UP000675881">
    <property type="component" value="Chromosome 14"/>
</dbReference>
<evidence type="ECO:0000256" key="2">
    <source>
        <dbReference type="ARBA" id="ARBA00010604"/>
    </source>
</evidence>
<keyword evidence="9" id="KW-0811">Translocation</keyword>
<evidence type="ECO:0000256" key="3">
    <source>
        <dbReference type="ARBA" id="ARBA00021257"/>
    </source>
</evidence>
<comment type="subcellular location">
    <subcellularLocation>
        <location evidence="1">Endoplasmic reticulum membrane</location>
        <topology evidence="1">Multi-pass membrane protein</topology>
    </subcellularLocation>
</comment>
<keyword evidence="8 12" id="KW-1133">Transmembrane helix</keyword>
<dbReference type="PANTHER" id="PTHR12443:SF9">
    <property type="entry name" value="TRANSLOCATION PROTEIN SEC62"/>
    <property type="match status" value="1"/>
</dbReference>
<evidence type="ECO:0000313" key="13">
    <source>
        <dbReference type="EMBL" id="CAF2843384.1"/>
    </source>
</evidence>
<protein>
    <recommendedName>
        <fullName evidence="3">Translocation protein SEC62</fullName>
    </recommendedName>
</protein>
<evidence type="ECO:0000256" key="12">
    <source>
        <dbReference type="SAM" id="Phobius"/>
    </source>
</evidence>
<sequence length="151" mass="17693">MHLDQIFLDSQDAFVWLYDPIPWYYWAGGTLIVLGIIGVCLFPLWPPILRRGVHYLSIWREVKILAIAESDRRCWILPEFVPLYDYTYTGESKKKKDKDSDDEESDDEEEGSDEKGKSDDSDDSTSKKSSTGKDFEIMRLRIYRFYGKSPF</sequence>
<comment type="similarity">
    <text evidence="2">Belongs to the SEC62 family.</text>
</comment>
<proteinExistence type="inferred from homology"/>
<accession>A0A7R8CNP1</accession>
<dbReference type="EMBL" id="HG994593">
    <property type="protein sequence ID" value="CAF2843384.1"/>
    <property type="molecule type" value="Genomic_DNA"/>
</dbReference>
<dbReference type="GO" id="GO:0031204">
    <property type="term" value="P:post-translational protein targeting to membrane, translocation"/>
    <property type="evidence" value="ECO:0007669"/>
    <property type="project" value="TreeGrafter"/>
</dbReference>
<evidence type="ECO:0000313" key="14">
    <source>
        <dbReference type="Proteomes" id="UP000675881"/>
    </source>
</evidence>
<evidence type="ECO:0000256" key="10">
    <source>
        <dbReference type="ARBA" id="ARBA00023136"/>
    </source>
</evidence>
<reference evidence="13" key="1">
    <citation type="submission" date="2021-02" db="EMBL/GenBank/DDBJ databases">
        <authorList>
            <person name="Bekaert M."/>
        </authorList>
    </citation>
    <scope>NUCLEOTIDE SEQUENCE</scope>
    <source>
        <strain evidence="13">IoA-00</strain>
    </source>
</reference>
<evidence type="ECO:0000256" key="1">
    <source>
        <dbReference type="ARBA" id="ARBA00004477"/>
    </source>
</evidence>
<keyword evidence="4" id="KW-0813">Transport</keyword>
<evidence type="ECO:0000256" key="4">
    <source>
        <dbReference type="ARBA" id="ARBA00022448"/>
    </source>
</evidence>
<evidence type="ECO:0000256" key="7">
    <source>
        <dbReference type="ARBA" id="ARBA00022927"/>
    </source>
</evidence>
<dbReference type="OrthoDB" id="200187at2759"/>
<feature type="compositionally biased region" description="Acidic residues" evidence="11">
    <location>
        <begin position="100"/>
        <end position="112"/>
    </location>
</feature>
<feature type="region of interest" description="Disordered" evidence="11">
    <location>
        <begin position="90"/>
        <end position="131"/>
    </location>
</feature>
<evidence type="ECO:0000256" key="5">
    <source>
        <dbReference type="ARBA" id="ARBA00022692"/>
    </source>
</evidence>
<keyword evidence="6" id="KW-0256">Endoplasmic reticulum</keyword>
<keyword evidence="5 12" id="KW-0812">Transmembrane</keyword>
<name>A0A7R8CNP1_LEPSM</name>
<dbReference type="InterPro" id="IPR004728">
    <property type="entry name" value="Sec62"/>
</dbReference>
<keyword evidence="7" id="KW-0653">Protein transport</keyword>
<organism evidence="13 14">
    <name type="scientific">Lepeophtheirus salmonis</name>
    <name type="common">Salmon louse</name>
    <name type="synonym">Caligus salmonis</name>
    <dbReference type="NCBI Taxonomy" id="72036"/>
    <lineage>
        <taxon>Eukaryota</taxon>
        <taxon>Metazoa</taxon>
        <taxon>Ecdysozoa</taxon>
        <taxon>Arthropoda</taxon>
        <taxon>Crustacea</taxon>
        <taxon>Multicrustacea</taxon>
        <taxon>Hexanauplia</taxon>
        <taxon>Copepoda</taxon>
        <taxon>Siphonostomatoida</taxon>
        <taxon>Caligidae</taxon>
        <taxon>Lepeophtheirus</taxon>
    </lineage>
</organism>
<dbReference type="PANTHER" id="PTHR12443">
    <property type="entry name" value="TRANSLOCATION PROTEIN SEC62"/>
    <property type="match status" value="1"/>
</dbReference>
<feature type="transmembrane region" description="Helical" evidence="12">
    <location>
        <begin position="23"/>
        <end position="45"/>
    </location>
</feature>
<evidence type="ECO:0000256" key="11">
    <source>
        <dbReference type="SAM" id="MobiDB-lite"/>
    </source>
</evidence>